<feature type="compositionally biased region" description="Polar residues" evidence="7">
    <location>
        <begin position="49"/>
        <end position="58"/>
    </location>
</feature>
<dbReference type="GO" id="GO:0006302">
    <property type="term" value="P:double-strand break repair"/>
    <property type="evidence" value="ECO:0007669"/>
    <property type="project" value="UniProtKB-ARBA"/>
</dbReference>
<evidence type="ECO:0000256" key="4">
    <source>
        <dbReference type="ARBA" id="ARBA00023125"/>
    </source>
</evidence>
<evidence type="ECO:0000256" key="6">
    <source>
        <dbReference type="ARBA" id="ARBA00023242"/>
    </source>
</evidence>
<dbReference type="SUPFAM" id="SSF52980">
    <property type="entry name" value="Restriction endonuclease-like"/>
    <property type="match status" value="1"/>
</dbReference>
<keyword evidence="6" id="KW-0539">Nucleus</keyword>
<accession>A0A642VBZ7</accession>
<dbReference type="EMBL" id="SWFS01000170">
    <property type="protein sequence ID" value="KAA8915362.1"/>
    <property type="molecule type" value="Genomic_DNA"/>
</dbReference>
<dbReference type="VEuPathDB" id="FungiDB:TRICI_002497"/>
<keyword evidence="5" id="KW-0234">DNA repair</keyword>
<feature type="compositionally biased region" description="Polar residues" evidence="7">
    <location>
        <begin position="23"/>
        <end position="40"/>
    </location>
</feature>
<keyword evidence="3" id="KW-0227">DNA damage</keyword>
<dbReference type="AlphaFoldDB" id="A0A642VBZ7"/>
<evidence type="ECO:0000313" key="9">
    <source>
        <dbReference type="EMBL" id="KAA8915362.1"/>
    </source>
</evidence>
<evidence type="ECO:0000256" key="2">
    <source>
        <dbReference type="ARBA" id="ARBA00008283"/>
    </source>
</evidence>
<dbReference type="Gene3D" id="1.10.150.20">
    <property type="entry name" value="5' to 3' exonuclease, C-terminal subdomain"/>
    <property type="match status" value="1"/>
</dbReference>
<dbReference type="SUPFAM" id="SSF47781">
    <property type="entry name" value="RuvA domain 2-like"/>
    <property type="match status" value="1"/>
</dbReference>
<sequence length="285" mass="31936">MAIDKDKAAAILKGIEELEEKTSASGSKLEGTSSDASGTTAVKEDGGNERQSTTTANRPTVKRISQRAVGGTKTVLVNGKRQKANPLLEHLKKLVRIDYNSDMKPDFVVGVNSCVLFLSLNYHFSRADYIKRRIQELGKDYDLRVLLVQIPKDYGETRVSEGLKELTKICVIFSYTMIVVWSDEEAARYLAYLKNQENAAPTQIQGQTKEDYLSQLHDVVTCVKKVNRQNAETLVNKFGNLRKSIRSQESQISTIPGWSKDKAALFKSAVSRPFIANKQYRIAKR</sequence>
<dbReference type="PANTHER" id="PTHR12749">
    <property type="entry name" value="EXCISION REPAIR CROSS-COMPLEMENTING 1 ERCC1"/>
    <property type="match status" value="1"/>
</dbReference>
<protein>
    <recommendedName>
        <fullName evidence="8">ERCC1-like central domain-containing protein</fullName>
    </recommendedName>
</protein>
<comment type="caution">
    <text evidence="9">The sequence shown here is derived from an EMBL/GenBank/DDBJ whole genome shotgun (WGS) entry which is preliminary data.</text>
</comment>
<feature type="domain" description="ERCC1-like central" evidence="8">
    <location>
        <begin position="76"/>
        <end position="194"/>
    </location>
</feature>
<dbReference type="Pfam" id="PF03834">
    <property type="entry name" value="Rad10"/>
    <property type="match status" value="1"/>
</dbReference>
<evidence type="ECO:0000256" key="7">
    <source>
        <dbReference type="SAM" id="MobiDB-lite"/>
    </source>
</evidence>
<reference evidence="9" key="1">
    <citation type="journal article" date="2019" name="G3 (Bethesda)">
        <title>Genome Assemblies of Two Rare Opportunistic Yeast Pathogens: Diutina rugosa (syn. Candida rugosa) and Trichomonascus ciferrii (syn. Candida ciferrii).</title>
        <authorList>
            <person name="Mixao V."/>
            <person name="Saus E."/>
            <person name="Hansen A.P."/>
            <person name="Lass-Florl C."/>
            <person name="Gabaldon T."/>
        </authorList>
    </citation>
    <scope>NUCLEOTIDE SEQUENCE</scope>
    <source>
        <strain evidence="9">CBS 4856</strain>
    </source>
</reference>
<comment type="subcellular location">
    <subcellularLocation>
        <location evidence="1">Nucleus</location>
    </subcellularLocation>
</comment>
<dbReference type="PANTHER" id="PTHR12749:SF0">
    <property type="entry name" value="DNA EXCISION REPAIR PROTEIN ERCC-1"/>
    <property type="match status" value="1"/>
</dbReference>
<comment type="similarity">
    <text evidence="2">Belongs to the ERCC1/RAD10/SWI10 family.</text>
</comment>
<dbReference type="GO" id="GO:0006312">
    <property type="term" value="P:mitotic recombination"/>
    <property type="evidence" value="ECO:0007669"/>
    <property type="project" value="TreeGrafter"/>
</dbReference>
<feature type="region of interest" description="Disordered" evidence="7">
    <location>
        <begin position="20"/>
        <end position="61"/>
    </location>
</feature>
<dbReference type="GO" id="GO:0070914">
    <property type="term" value="P:UV-damage excision repair"/>
    <property type="evidence" value="ECO:0007669"/>
    <property type="project" value="TreeGrafter"/>
</dbReference>
<dbReference type="Proteomes" id="UP000761534">
    <property type="component" value="Unassembled WGS sequence"/>
</dbReference>
<dbReference type="InterPro" id="IPR047260">
    <property type="entry name" value="ERCC1-like_central_dom"/>
</dbReference>
<dbReference type="InterPro" id="IPR011335">
    <property type="entry name" value="Restrct_endonuc-II-like"/>
</dbReference>
<dbReference type="InterPro" id="IPR010994">
    <property type="entry name" value="RuvA_2-like"/>
</dbReference>
<proteinExistence type="inferred from homology"/>
<evidence type="ECO:0000256" key="1">
    <source>
        <dbReference type="ARBA" id="ARBA00004123"/>
    </source>
</evidence>
<keyword evidence="10" id="KW-1185">Reference proteome</keyword>
<name>A0A642VBZ7_9ASCO</name>
<dbReference type="CDD" id="cd22325">
    <property type="entry name" value="ERCC1_C-like"/>
    <property type="match status" value="1"/>
</dbReference>
<gene>
    <name evidence="9" type="ORF">TRICI_002497</name>
</gene>
<organism evidence="9 10">
    <name type="scientific">Trichomonascus ciferrii</name>
    <dbReference type="NCBI Taxonomy" id="44093"/>
    <lineage>
        <taxon>Eukaryota</taxon>
        <taxon>Fungi</taxon>
        <taxon>Dikarya</taxon>
        <taxon>Ascomycota</taxon>
        <taxon>Saccharomycotina</taxon>
        <taxon>Dipodascomycetes</taxon>
        <taxon>Dipodascales</taxon>
        <taxon>Trichomonascaceae</taxon>
        <taxon>Trichomonascus</taxon>
        <taxon>Trichomonascus ciferrii complex</taxon>
    </lineage>
</organism>
<dbReference type="NCBIfam" id="TIGR00597">
    <property type="entry name" value="rad10"/>
    <property type="match status" value="1"/>
</dbReference>
<evidence type="ECO:0000256" key="5">
    <source>
        <dbReference type="ARBA" id="ARBA00023204"/>
    </source>
</evidence>
<evidence type="ECO:0000259" key="8">
    <source>
        <dbReference type="Pfam" id="PF03834"/>
    </source>
</evidence>
<dbReference type="GO" id="GO:0070522">
    <property type="term" value="C:ERCC4-ERCC1 complex"/>
    <property type="evidence" value="ECO:0007669"/>
    <property type="project" value="TreeGrafter"/>
</dbReference>
<dbReference type="GO" id="GO:0003697">
    <property type="term" value="F:single-stranded DNA binding"/>
    <property type="evidence" value="ECO:0007669"/>
    <property type="project" value="TreeGrafter"/>
</dbReference>
<dbReference type="GO" id="GO:0000110">
    <property type="term" value="C:nucleotide-excision repair factor 1 complex"/>
    <property type="evidence" value="ECO:0007669"/>
    <property type="project" value="TreeGrafter"/>
</dbReference>
<dbReference type="OrthoDB" id="10262814at2759"/>
<dbReference type="InterPro" id="IPR004579">
    <property type="entry name" value="ERCC1/RAD10/SWI10"/>
</dbReference>
<evidence type="ECO:0000313" key="10">
    <source>
        <dbReference type="Proteomes" id="UP000761534"/>
    </source>
</evidence>
<keyword evidence="4" id="KW-0238">DNA-binding</keyword>
<dbReference type="Gene3D" id="3.40.50.10130">
    <property type="match status" value="1"/>
</dbReference>
<evidence type="ECO:0000256" key="3">
    <source>
        <dbReference type="ARBA" id="ARBA00022763"/>
    </source>
</evidence>
<dbReference type="GO" id="GO:0003684">
    <property type="term" value="F:damaged DNA binding"/>
    <property type="evidence" value="ECO:0007669"/>
    <property type="project" value="InterPro"/>
</dbReference>